<keyword evidence="2" id="KW-1185">Reference proteome</keyword>
<dbReference type="STRING" id="1306861.A0A4U6XS80"/>
<reference evidence="1 2" key="1">
    <citation type="journal article" date="2019" name="PLoS ONE">
        <title>Comparative genome analysis indicates high evolutionary potential of pathogenicity genes in Colletotrichum tanaceti.</title>
        <authorList>
            <person name="Lelwala R.V."/>
            <person name="Korhonen P.K."/>
            <person name="Young N.D."/>
            <person name="Scott J.B."/>
            <person name="Ades P.A."/>
            <person name="Gasser R.B."/>
            <person name="Taylor P.W.J."/>
        </authorList>
    </citation>
    <scope>NUCLEOTIDE SEQUENCE [LARGE SCALE GENOMIC DNA]</scope>
    <source>
        <strain evidence="1">BRIP57314</strain>
    </source>
</reference>
<dbReference type="Proteomes" id="UP000310108">
    <property type="component" value="Unassembled WGS sequence"/>
</dbReference>
<evidence type="ECO:0000313" key="1">
    <source>
        <dbReference type="EMBL" id="TKW58698.1"/>
    </source>
</evidence>
<organism evidence="1 2">
    <name type="scientific">Colletotrichum tanaceti</name>
    <dbReference type="NCBI Taxonomy" id="1306861"/>
    <lineage>
        <taxon>Eukaryota</taxon>
        <taxon>Fungi</taxon>
        <taxon>Dikarya</taxon>
        <taxon>Ascomycota</taxon>
        <taxon>Pezizomycotina</taxon>
        <taxon>Sordariomycetes</taxon>
        <taxon>Hypocreomycetidae</taxon>
        <taxon>Glomerellales</taxon>
        <taxon>Glomerellaceae</taxon>
        <taxon>Colletotrichum</taxon>
        <taxon>Colletotrichum destructivum species complex</taxon>
    </lineage>
</organism>
<name>A0A4U6XS80_9PEZI</name>
<comment type="caution">
    <text evidence="1">The sequence shown here is derived from an EMBL/GenBank/DDBJ whole genome shotgun (WGS) entry which is preliminary data.</text>
</comment>
<gene>
    <name evidence="1" type="ORF">CTA1_9296</name>
</gene>
<sequence>MEAAGSRVLKSFESDVFSGLGVESENDNLDTLQNVGEVAQAWPVKAYRLAPVIPRASFGDDATAQNWSIH</sequence>
<dbReference type="AlphaFoldDB" id="A0A4U6XS80"/>
<protein>
    <submittedName>
        <fullName evidence="1">Uncharacterized protein</fullName>
    </submittedName>
</protein>
<accession>A0A4U6XS80</accession>
<dbReference type="EMBL" id="PJEX01000021">
    <property type="protein sequence ID" value="TKW58698.1"/>
    <property type="molecule type" value="Genomic_DNA"/>
</dbReference>
<dbReference type="OrthoDB" id="10256524at2759"/>
<evidence type="ECO:0000313" key="2">
    <source>
        <dbReference type="Proteomes" id="UP000310108"/>
    </source>
</evidence>
<proteinExistence type="predicted"/>